<evidence type="ECO:0000256" key="5">
    <source>
        <dbReference type="ARBA" id="ARBA00007417"/>
    </source>
</evidence>
<feature type="binding site" evidence="15">
    <location>
        <position position="72"/>
    </location>
    <ligand>
        <name>Zn(2+)</name>
        <dbReference type="ChEBI" id="CHEBI:29105"/>
        <note>catalytic</note>
    </ligand>
</feature>
<dbReference type="Gene3D" id="3.40.430.10">
    <property type="entry name" value="Dihydrofolate Reductase, subunit A"/>
    <property type="match status" value="1"/>
</dbReference>
<dbReference type="AlphaFoldDB" id="B9XNZ0"/>
<feature type="binding site" evidence="14">
    <location>
        <position position="151"/>
    </location>
    <ligand>
        <name>NADP(+)</name>
        <dbReference type="ChEBI" id="CHEBI:58349"/>
    </ligand>
</feature>
<evidence type="ECO:0000256" key="6">
    <source>
        <dbReference type="ARBA" id="ARBA00022619"/>
    </source>
</evidence>
<dbReference type="CDD" id="cd01284">
    <property type="entry name" value="Riboflavin_deaminase-reductase"/>
    <property type="match status" value="1"/>
</dbReference>
<dbReference type="InterPro" id="IPR011549">
    <property type="entry name" value="RibD_C"/>
</dbReference>
<feature type="binding site" evidence="14">
    <location>
        <position position="165"/>
    </location>
    <ligand>
        <name>substrate</name>
    </ligand>
</feature>
<evidence type="ECO:0000256" key="11">
    <source>
        <dbReference type="ARBA" id="ARBA00023268"/>
    </source>
</evidence>
<evidence type="ECO:0000256" key="1">
    <source>
        <dbReference type="ARBA" id="ARBA00002151"/>
    </source>
</evidence>
<dbReference type="Pfam" id="PF01872">
    <property type="entry name" value="RibD_C"/>
    <property type="match status" value="1"/>
</dbReference>
<feature type="binding site" evidence="15">
    <location>
        <position position="44"/>
    </location>
    <ligand>
        <name>Zn(2+)</name>
        <dbReference type="ChEBI" id="CHEBI:29105"/>
        <note>catalytic</note>
    </ligand>
</feature>
<evidence type="ECO:0000256" key="4">
    <source>
        <dbReference type="ARBA" id="ARBA00005259"/>
    </source>
</evidence>
<comment type="similarity">
    <text evidence="4 12">In the N-terminal section; belongs to the cytidine and deoxycytidylate deaminase family.</text>
</comment>
<dbReference type="EC" id="1.1.1.193" evidence="12"/>
<comment type="catalytic activity">
    <reaction evidence="12">
        <text>5-amino-6-(5-phospho-D-ribitylamino)uracil + NADP(+) = 5-amino-6-(5-phospho-D-ribosylamino)uracil + NADPH + H(+)</text>
        <dbReference type="Rhea" id="RHEA:17845"/>
        <dbReference type="ChEBI" id="CHEBI:15378"/>
        <dbReference type="ChEBI" id="CHEBI:57783"/>
        <dbReference type="ChEBI" id="CHEBI:58349"/>
        <dbReference type="ChEBI" id="CHEBI:58421"/>
        <dbReference type="ChEBI" id="CHEBI:58453"/>
        <dbReference type="EC" id="1.1.1.193"/>
    </reaction>
</comment>
<comment type="catalytic activity">
    <reaction evidence="12">
        <text>2,5-diamino-6-hydroxy-4-(5-phosphoribosylamino)-pyrimidine + H2O + H(+) = 5-amino-6-(5-phospho-D-ribosylamino)uracil + NH4(+)</text>
        <dbReference type="Rhea" id="RHEA:21868"/>
        <dbReference type="ChEBI" id="CHEBI:15377"/>
        <dbReference type="ChEBI" id="CHEBI:15378"/>
        <dbReference type="ChEBI" id="CHEBI:28938"/>
        <dbReference type="ChEBI" id="CHEBI:58453"/>
        <dbReference type="ChEBI" id="CHEBI:58614"/>
        <dbReference type="EC" id="3.5.4.26"/>
    </reaction>
</comment>
<evidence type="ECO:0000256" key="10">
    <source>
        <dbReference type="ARBA" id="ARBA00023002"/>
    </source>
</evidence>
<comment type="cofactor">
    <cofactor evidence="12 15">
        <name>Zn(2+)</name>
        <dbReference type="ChEBI" id="CHEBI:29105"/>
    </cofactor>
    <text evidence="12 15">Binds 1 zinc ion.</text>
</comment>
<evidence type="ECO:0000256" key="12">
    <source>
        <dbReference type="PIRNR" id="PIRNR006769"/>
    </source>
</evidence>
<dbReference type="STRING" id="320771.Cflav_PD1079"/>
<comment type="caution">
    <text evidence="17">The sequence shown here is derived from an EMBL/GenBank/DDBJ whole genome shotgun (WGS) entry which is preliminary data.</text>
</comment>
<comment type="similarity">
    <text evidence="5 12">In the C-terminal section; belongs to the HTP reductase family.</text>
</comment>
<evidence type="ECO:0000259" key="16">
    <source>
        <dbReference type="PROSITE" id="PS51747"/>
    </source>
</evidence>
<accession>B9XNZ0</accession>
<keyword evidence="8 12" id="KW-0862">Zinc</keyword>
<dbReference type="PANTHER" id="PTHR38011">
    <property type="entry name" value="DIHYDROFOLATE REDUCTASE FAMILY PROTEIN (AFU_ORTHOLOGUE AFUA_8G06820)"/>
    <property type="match status" value="1"/>
</dbReference>
<keyword evidence="18" id="KW-1185">Reference proteome</keyword>
<feature type="binding site" evidence="14">
    <location>
        <position position="223"/>
    </location>
    <ligand>
        <name>NADP(+)</name>
        <dbReference type="ChEBI" id="CHEBI:58349"/>
    </ligand>
</feature>
<evidence type="ECO:0000313" key="18">
    <source>
        <dbReference type="Proteomes" id="UP000003688"/>
    </source>
</evidence>
<gene>
    <name evidence="17" type="ORF">Cflav_PD1079</name>
</gene>
<comment type="pathway">
    <text evidence="3 12">Cofactor biosynthesis; riboflavin biosynthesis; 5-amino-6-(D-ribitylamino)uracil from GTP: step 3/4.</text>
</comment>
<dbReference type="InterPro" id="IPR002734">
    <property type="entry name" value="RibDG_C"/>
</dbReference>
<feature type="binding site" evidence="14">
    <location>
        <position position="193"/>
    </location>
    <ligand>
        <name>NADP(+)</name>
        <dbReference type="ChEBI" id="CHEBI:58349"/>
    </ligand>
</feature>
<dbReference type="GO" id="GO:0008835">
    <property type="term" value="F:diaminohydroxyphosphoribosylaminopyrimidine deaminase activity"/>
    <property type="evidence" value="ECO:0007669"/>
    <property type="project" value="UniProtKB-EC"/>
</dbReference>
<evidence type="ECO:0000256" key="14">
    <source>
        <dbReference type="PIRSR" id="PIRSR006769-2"/>
    </source>
</evidence>
<evidence type="ECO:0000256" key="15">
    <source>
        <dbReference type="PIRSR" id="PIRSR006769-3"/>
    </source>
</evidence>
<dbReference type="OrthoDB" id="9800865at2"/>
<dbReference type="EC" id="3.5.4.26" evidence="12"/>
<dbReference type="InterPro" id="IPR016192">
    <property type="entry name" value="APOBEC/CMP_deaminase_Zn-bd"/>
</dbReference>
<feature type="binding site" evidence="14">
    <location>
        <position position="167"/>
    </location>
    <ligand>
        <name>substrate</name>
    </ligand>
</feature>
<dbReference type="GO" id="GO:0050661">
    <property type="term" value="F:NADP binding"/>
    <property type="evidence" value="ECO:0007669"/>
    <property type="project" value="InterPro"/>
</dbReference>
<evidence type="ECO:0000256" key="2">
    <source>
        <dbReference type="ARBA" id="ARBA00004882"/>
    </source>
</evidence>
<dbReference type="UniPathway" id="UPA00275">
    <property type="reaction ID" value="UER00401"/>
</dbReference>
<feature type="binding site" evidence="14">
    <location>
        <position position="294"/>
    </location>
    <ligand>
        <name>substrate</name>
    </ligand>
</feature>
<evidence type="ECO:0000256" key="3">
    <source>
        <dbReference type="ARBA" id="ARBA00004910"/>
    </source>
</evidence>
<dbReference type="Gene3D" id="3.40.140.10">
    <property type="entry name" value="Cytidine Deaminase, domain 2"/>
    <property type="match status" value="1"/>
</dbReference>
<feature type="binding site" evidence="14">
    <location>
        <position position="204"/>
    </location>
    <ligand>
        <name>substrate</name>
    </ligand>
</feature>
<feature type="binding site" evidence="15">
    <location>
        <position position="81"/>
    </location>
    <ligand>
        <name>Zn(2+)</name>
        <dbReference type="ChEBI" id="CHEBI:29105"/>
        <note>catalytic</note>
    </ligand>
</feature>
<evidence type="ECO:0000313" key="17">
    <source>
        <dbReference type="EMBL" id="EEF58456.1"/>
    </source>
</evidence>
<feature type="binding site" evidence="14">
    <location>
        <position position="197"/>
    </location>
    <ligand>
        <name>NADP(+)</name>
        <dbReference type="ChEBI" id="CHEBI:58349"/>
    </ligand>
</feature>
<name>B9XNZ0_PEDPL</name>
<proteinExistence type="inferred from homology"/>
<protein>
    <recommendedName>
        <fullName evidence="12">Riboflavin biosynthesis protein RibD</fullName>
    </recommendedName>
    <domain>
        <recommendedName>
            <fullName evidence="12">Diaminohydroxyphosphoribosylaminopyrimidine deaminase</fullName>
            <shortName evidence="12">DRAP deaminase</shortName>
            <ecNumber evidence="12">3.5.4.26</ecNumber>
        </recommendedName>
        <alternativeName>
            <fullName evidence="12">Riboflavin-specific deaminase</fullName>
        </alternativeName>
    </domain>
    <domain>
        <recommendedName>
            <fullName evidence="12">5-amino-6-(5-phosphoribosylamino)uracil reductase</fullName>
            <ecNumber evidence="12">1.1.1.193</ecNumber>
        </recommendedName>
        <alternativeName>
            <fullName evidence="12">HTP reductase</fullName>
        </alternativeName>
    </domain>
</protein>
<dbReference type="PROSITE" id="PS51747">
    <property type="entry name" value="CYT_DCMP_DEAMINASES_2"/>
    <property type="match status" value="1"/>
</dbReference>
<dbReference type="PROSITE" id="PS00903">
    <property type="entry name" value="CYT_DCMP_DEAMINASES_1"/>
    <property type="match status" value="1"/>
</dbReference>
<dbReference type="InterPro" id="IPR004794">
    <property type="entry name" value="Eubact_RibD"/>
</dbReference>
<dbReference type="InterPro" id="IPR050765">
    <property type="entry name" value="Riboflavin_Biosynth_HTPR"/>
</dbReference>
<comment type="function">
    <text evidence="1 12">Converts 2,5-diamino-6-(ribosylamino)-4(3h)-pyrimidinone 5'-phosphate into 5-amino-6-(ribosylamino)-2,4(1h,3h)-pyrimidinedione 5'-phosphate.</text>
</comment>
<feature type="binding site" evidence="14">
    <location>
        <begin position="296"/>
        <end position="302"/>
    </location>
    <ligand>
        <name>NADP(+)</name>
        <dbReference type="ChEBI" id="CHEBI:58349"/>
    </ligand>
</feature>
<dbReference type="GO" id="GO:0008270">
    <property type="term" value="F:zinc ion binding"/>
    <property type="evidence" value="ECO:0007669"/>
    <property type="project" value="InterPro"/>
</dbReference>
<dbReference type="PIRSF" id="PIRSF006769">
    <property type="entry name" value="RibD"/>
    <property type="match status" value="1"/>
</dbReference>
<evidence type="ECO:0000256" key="9">
    <source>
        <dbReference type="ARBA" id="ARBA00022857"/>
    </source>
</evidence>
<dbReference type="Proteomes" id="UP000003688">
    <property type="component" value="Unassembled WGS sequence"/>
</dbReference>
<keyword evidence="11" id="KW-0511">Multifunctional enzyme</keyword>
<keyword evidence="10 12" id="KW-0560">Oxidoreductase</keyword>
<dbReference type="NCBIfam" id="TIGR00227">
    <property type="entry name" value="ribD_Cterm"/>
    <property type="match status" value="1"/>
</dbReference>
<dbReference type="InterPro" id="IPR002125">
    <property type="entry name" value="CMP_dCMP_dom"/>
</dbReference>
<dbReference type="NCBIfam" id="TIGR00326">
    <property type="entry name" value="eubact_ribD"/>
    <property type="match status" value="1"/>
</dbReference>
<evidence type="ECO:0000256" key="7">
    <source>
        <dbReference type="ARBA" id="ARBA00022723"/>
    </source>
</evidence>
<dbReference type="InterPro" id="IPR024072">
    <property type="entry name" value="DHFR-like_dom_sf"/>
</dbReference>
<feature type="binding site" evidence="14">
    <location>
        <position position="181"/>
    </location>
    <ligand>
        <name>substrate</name>
    </ligand>
</feature>
<keyword evidence="7 12" id="KW-0479">Metal-binding</keyword>
<keyword evidence="6 12" id="KW-0686">Riboflavin biosynthesis</keyword>
<feature type="binding site" evidence="14">
    <location>
        <position position="201"/>
    </location>
    <ligand>
        <name>substrate</name>
    </ligand>
</feature>
<dbReference type="InterPro" id="IPR016193">
    <property type="entry name" value="Cytidine_deaminase-like"/>
</dbReference>
<dbReference type="SUPFAM" id="SSF53927">
    <property type="entry name" value="Cytidine deaminase-like"/>
    <property type="match status" value="1"/>
</dbReference>
<keyword evidence="9 12" id="KW-0521">NADP</keyword>
<reference evidence="17 18" key="1">
    <citation type="journal article" date="2011" name="J. Bacteriol.">
        <title>Genome sequence of 'Pedosphaera parvula' Ellin514, an aerobic Verrucomicrobial isolate from pasture soil.</title>
        <authorList>
            <person name="Kant R."/>
            <person name="van Passel M.W."/>
            <person name="Sangwan P."/>
            <person name="Palva A."/>
            <person name="Lucas S."/>
            <person name="Copeland A."/>
            <person name="Lapidus A."/>
            <person name="Glavina Del Rio T."/>
            <person name="Dalin E."/>
            <person name="Tice H."/>
            <person name="Bruce D."/>
            <person name="Goodwin L."/>
            <person name="Pitluck S."/>
            <person name="Chertkov O."/>
            <person name="Larimer F.W."/>
            <person name="Land M.L."/>
            <person name="Hauser L."/>
            <person name="Brettin T.S."/>
            <person name="Detter J.C."/>
            <person name="Han S."/>
            <person name="de Vos W.M."/>
            <person name="Janssen P.H."/>
            <person name="Smidt H."/>
        </authorList>
    </citation>
    <scope>NUCLEOTIDE SEQUENCE [LARGE SCALE GENOMIC DNA]</scope>
    <source>
        <strain evidence="17 18">Ellin514</strain>
    </source>
</reference>
<dbReference type="GO" id="GO:0008703">
    <property type="term" value="F:5-amino-6-(5-phosphoribosylamino)uracil reductase activity"/>
    <property type="evidence" value="ECO:0007669"/>
    <property type="project" value="UniProtKB-EC"/>
</dbReference>
<dbReference type="SUPFAM" id="SSF53597">
    <property type="entry name" value="Dihydrofolate reductase-like"/>
    <property type="match status" value="1"/>
</dbReference>
<feature type="active site" description="Proton donor" evidence="13">
    <location>
        <position position="46"/>
    </location>
</feature>
<organism evidence="17 18">
    <name type="scientific">Pedosphaera parvula (strain Ellin514)</name>
    <dbReference type="NCBI Taxonomy" id="320771"/>
    <lineage>
        <taxon>Bacteria</taxon>
        <taxon>Pseudomonadati</taxon>
        <taxon>Verrucomicrobiota</taxon>
        <taxon>Pedosphaerae</taxon>
        <taxon>Pedosphaerales</taxon>
        <taxon>Pedosphaeraceae</taxon>
        <taxon>Pedosphaera</taxon>
    </lineage>
</organism>
<dbReference type="PANTHER" id="PTHR38011:SF7">
    <property type="entry name" value="2,5-DIAMINO-6-RIBOSYLAMINO-4(3H)-PYRIMIDINONE 5'-PHOSPHATE REDUCTASE"/>
    <property type="match status" value="1"/>
</dbReference>
<dbReference type="GO" id="GO:0009231">
    <property type="term" value="P:riboflavin biosynthetic process"/>
    <property type="evidence" value="ECO:0007669"/>
    <property type="project" value="UniProtKB-UniPathway"/>
</dbReference>
<keyword evidence="12" id="KW-0378">Hydrolase</keyword>
<dbReference type="RefSeq" id="WP_007417526.1">
    <property type="nucleotide sequence ID" value="NZ_ABOX02000043.1"/>
</dbReference>
<comment type="pathway">
    <text evidence="2 12">Cofactor biosynthesis; riboflavin biosynthesis; 5-amino-6-(D-ribitylamino)uracil from GTP: step 2/4.</text>
</comment>
<dbReference type="EMBL" id="ABOX02000043">
    <property type="protein sequence ID" value="EEF58456.1"/>
    <property type="molecule type" value="Genomic_DNA"/>
</dbReference>
<feature type="domain" description="CMP/dCMP-type deaminase" evidence="16">
    <location>
        <begin position="1"/>
        <end position="109"/>
    </location>
</feature>
<evidence type="ECO:0000256" key="13">
    <source>
        <dbReference type="PIRSR" id="PIRSR006769-1"/>
    </source>
</evidence>
<sequence>MQNALALARRAYGNTSPNPLVGAVLVKHGKVIGRGWHHRAGQPHAEVEALKDAASKGNDPKGATLYVTLEPCCTHGRTPPCTEAIKAAKIKKVVVAATDPNPAHAGRAFPLLERAGIKVVSGILAEEAGELNESFNHWIVHGTPLVIVKAAMTLDGKIATAGGESKWITGEKARAYGMKLRQGADAILVGVNTVLADDPSLTVRVQSRNKSEEKKFRRIILDSQARTPLKAKVVSDEFREFTTIVVLKSAPERRVTALARQANVLVAPEKQGKIDLRWLVKKLGGENVMSLLVEGGGEVNASFLLGRLAHRVAFFYAPKILGGRDARKGVAGDGSTTLADAIKLKDVEWRRLGADLLLTARVDGD</sequence>
<evidence type="ECO:0000256" key="8">
    <source>
        <dbReference type="ARBA" id="ARBA00022833"/>
    </source>
</evidence>
<dbReference type="Pfam" id="PF00383">
    <property type="entry name" value="dCMP_cyt_deam_1"/>
    <property type="match status" value="1"/>
</dbReference>